<dbReference type="STRING" id="549386.SAMN02927923_00529"/>
<dbReference type="AlphaFoldDB" id="A0A1G5CCY8"/>
<reference evidence="1 2" key="1">
    <citation type="submission" date="2016-10" db="EMBL/GenBank/DDBJ databases">
        <authorList>
            <person name="de Groot N.N."/>
        </authorList>
    </citation>
    <scope>NUCLEOTIDE SEQUENCE [LARGE SCALE GENOMIC DNA]</scope>
    <source>
        <strain evidence="1 2">CGMCC 1.7666</strain>
    </source>
</reference>
<evidence type="ECO:0000313" key="1">
    <source>
        <dbReference type="EMBL" id="SCY00180.1"/>
    </source>
</evidence>
<accession>A0A1G5CCY8</accession>
<dbReference type="EMBL" id="FMVJ01000002">
    <property type="protein sequence ID" value="SCY00180.1"/>
    <property type="molecule type" value="Genomic_DNA"/>
</dbReference>
<keyword evidence="2" id="KW-1185">Reference proteome</keyword>
<proteinExistence type="predicted"/>
<dbReference type="OrthoDB" id="8020468at2"/>
<protein>
    <submittedName>
        <fullName evidence="1">Uncharacterized protein</fullName>
    </submittedName>
</protein>
<dbReference type="RefSeq" id="WP_139165413.1">
    <property type="nucleotide sequence ID" value="NZ_FMVJ01000002.1"/>
</dbReference>
<name>A0A1G5CCY8_9HYPH</name>
<sequence>MTATNELDAALCQEELPDEFARLASSSSPYEKPNVAWLLSGIVSTCHQDEVTCPLMLRRHLVVPAWYPGFTPAIQHHS</sequence>
<dbReference type="Proteomes" id="UP000199569">
    <property type="component" value="Unassembled WGS sequence"/>
</dbReference>
<gene>
    <name evidence="1" type="ORF">SAMN02927923_00529</name>
</gene>
<organism evidence="1 2">
    <name type="scientific">Microvirga guangxiensis</name>
    <dbReference type="NCBI Taxonomy" id="549386"/>
    <lineage>
        <taxon>Bacteria</taxon>
        <taxon>Pseudomonadati</taxon>
        <taxon>Pseudomonadota</taxon>
        <taxon>Alphaproteobacteria</taxon>
        <taxon>Hyphomicrobiales</taxon>
        <taxon>Methylobacteriaceae</taxon>
        <taxon>Microvirga</taxon>
    </lineage>
</organism>
<evidence type="ECO:0000313" key="2">
    <source>
        <dbReference type="Proteomes" id="UP000199569"/>
    </source>
</evidence>